<dbReference type="PROSITE" id="PS50082">
    <property type="entry name" value="WD_REPEATS_2"/>
    <property type="match status" value="4"/>
</dbReference>
<dbReference type="InterPro" id="IPR020472">
    <property type="entry name" value="WD40_PAC1"/>
</dbReference>
<protein>
    <submittedName>
        <fullName evidence="4">Uncharacterized protein</fullName>
    </submittedName>
</protein>
<dbReference type="InterPro" id="IPR011047">
    <property type="entry name" value="Quinoprotein_ADH-like_sf"/>
</dbReference>
<name>A0A2S7ISR6_9BACT</name>
<feature type="repeat" description="WD" evidence="3">
    <location>
        <begin position="267"/>
        <end position="304"/>
    </location>
</feature>
<evidence type="ECO:0000256" key="1">
    <source>
        <dbReference type="ARBA" id="ARBA00022574"/>
    </source>
</evidence>
<dbReference type="PRINTS" id="PR00320">
    <property type="entry name" value="GPROTEINBRPT"/>
</dbReference>
<proteinExistence type="predicted"/>
<dbReference type="AlphaFoldDB" id="A0A2S7ISR6"/>
<dbReference type="EMBL" id="PTRA01000001">
    <property type="protein sequence ID" value="PQA60726.1"/>
    <property type="molecule type" value="Genomic_DNA"/>
</dbReference>
<dbReference type="RefSeq" id="WP_104713312.1">
    <property type="nucleotide sequence ID" value="NZ_PTRA01000001.1"/>
</dbReference>
<dbReference type="PROSITE" id="PS50294">
    <property type="entry name" value="WD_REPEATS_REGION"/>
    <property type="match status" value="4"/>
</dbReference>
<dbReference type="Pfam" id="PF00400">
    <property type="entry name" value="WD40"/>
    <property type="match status" value="5"/>
</dbReference>
<keyword evidence="1 3" id="KW-0853">WD repeat</keyword>
<dbReference type="SMART" id="SM00320">
    <property type="entry name" value="WD40"/>
    <property type="match status" value="6"/>
</dbReference>
<feature type="repeat" description="WD" evidence="3">
    <location>
        <begin position="177"/>
        <end position="218"/>
    </location>
</feature>
<dbReference type="PANTHER" id="PTHR19848">
    <property type="entry name" value="WD40 REPEAT PROTEIN"/>
    <property type="match status" value="1"/>
</dbReference>
<dbReference type="Gene3D" id="2.130.10.10">
    <property type="entry name" value="YVTN repeat-like/Quinoprotein amine dehydrogenase"/>
    <property type="match status" value="2"/>
</dbReference>
<feature type="repeat" description="WD" evidence="3">
    <location>
        <begin position="220"/>
        <end position="261"/>
    </location>
</feature>
<keyword evidence="2" id="KW-0677">Repeat</keyword>
<evidence type="ECO:0000256" key="3">
    <source>
        <dbReference type="PROSITE-ProRule" id="PRU00221"/>
    </source>
</evidence>
<dbReference type="PANTHER" id="PTHR19848:SF8">
    <property type="entry name" value="F-BOX AND WD REPEAT DOMAIN CONTAINING 7"/>
    <property type="match status" value="1"/>
</dbReference>
<sequence length="304" mass="34033">MRLHIEKIDTFAGHRDAIYALEAAPEPGQFFSSGSDGLVIRWDLARPDLGELVARIPASVYALKMDDQTGLLWVGQNFNGIHRIDPQSKIEQDSIQLTASPIFDICLFENLALVAQGDGTVTVLDRELFQVRKHLKASNASARSIDVNPFSQEFAVGYSDNTIKIFDLNTLSLKFIIAAHTQSVFTVRYAPDGRWLHSGGRDAHLKTWAVADPYRLHQDVVAHLFAINHLTYSPNHQKIITASMDKTLKIWDAASLRLLKVLDWARFAGHRTSINRALWLPVEAGLISASDDRLLSVWKVTEQP</sequence>
<dbReference type="InterPro" id="IPR001680">
    <property type="entry name" value="WD40_rpt"/>
</dbReference>
<dbReference type="SUPFAM" id="SSF50998">
    <property type="entry name" value="Quinoprotein alcohol dehydrogenase-like"/>
    <property type="match status" value="1"/>
</dbReference>
<dbReference type="InterPro" id="IPR015943">
    <property type="entry name" value="WD40/YVTN_repeat-like_dom_sf"/>
</dbReference>
<accession>A0A2S7ISR6</accession>
<comment type="caution">
    <text evidence="4">The sequence shown here is derived from an EMBL/GenBank/DDBJ whole genome shotgun (WGS) entry which is preliminary data.</text>
</comment>
<dbReference type="OrthoDB" id="933690at2"/>
<organism evidence="4 5">
    <name type="scientific">Siphonobacter curvatus</name>
    <dbReference type="NCBI Taxonomy" id="2094562"/>
    <lineage>
        <taxon>Bacteria</taxon>
        <taxon>Pseudomonadati</taxon>
        <taxon>Bacteroidota</taxon>
        <taxon>Cytophagia</taxon>
        <taxon>Cytophagales</taxon>
        <taxon>Cytophagaceae</taxon>
        <taxon>Siphonobacter</taxon>
    </lineage>
</organism>
<keyword evidence="5" id="KW-1185">Reference proteome</keyword>
<evidence type="ECO:0000256" key="2">
    <source>
        <dbReference type="ARBA" id="ARBA00022737"/>
    </source>
</evidence>
<evidence type="ECO:0000313" key="5">
    <source>
        <dbReference type="Proteomes" id="UP000239590"/>
    </source>
</evidence>
<reference evidence="5" key="1">
    <citation type="submission" date="2018-02" db="EMBL/GenBank/DDBJ databases">
        <title>Genome sequencing of Solimonas sp. HR-BB.</title>
        <authorList>
            <person name="Lee Y."/>
            <person name="Jeon C.O."/>
        </authorList>
    </citation>
    <scope>NUCLEOTIDE SEQUENCE [LARGE SCALE GENOMIC DNA]</scope>
    <source>
        <strain evidence="5">HR-U</strain>
    </source>
</reference>
<evidence type="ECO:0000313" key="4">
    <source>
        <dbReference type="EMBL" id="PQA60726.1"/>
    </source>
</evidence>
<dbReference type="Proteomes" id="UP000239590">
    <property type="component" value="Unassembled WGS sequence"/>
</dbReference>
<feature type="repeat" description="WD" evidence="3">
    <location>
        <begin position="11"/>
        <end position="44"/>
    </location>
</feature>
<gene>
    <name evidence="4" type="ORF">C5O19_14245</name>
</gene>